<evidence type="ECO:0000259" key="10">
    <source>
        <dbReference type="PROSITE" id="PS51194"/>
    </source>
</evidence>
<evidence type="ECO:0000256" key="4">
    <source>
        <dbReference type="ARBA" id="ARBA00022801"/>
    </source>
</evidence>
<dbReference type="InterPro" id="IPR006310">
    <property type="entry name" value="DinG"/>
</dbReference>
<dbReference type="PROSITE" id="PS51194">
    <property type="entry name" value="HELICASE_CTER"/>
    <property type="match status" value="1"/>
</dbReference>
<dbReference type="Pfam" id="PF00270">
    <property type="entry name" value="DEAD"/>
    <property type="match status" value="1"/>
</dbReference>
<dbReference type="NCBIfam" id="TIGR00573">
    <property type="entry name" value="dnaq"/>
    <property type="match status" value="1"/>
</dbReference>
<dbReference type="InterPro" id="IPR006054">
    <property type="entry name" value="DnaQ"/>
</dbReference>
<dbReference type="InterPro" id="IPR027417">
    <property type="entry name" value="P-loop_NTPase"/>
</dbReference>
<dbReference type="SMART" id="SM00479">
    <property type="entry name" value="EXOIII"/>
    <property type="match status" value="1"/>
</dbReference>
<feature type="domain" description="Helicase C-terminal" evidence="10">
    <location>
        <begin position="753"/>
        <end position="930"/>
    </location>
</feature>
<dbReference type="SUPFAM" id="SSF52540">
    <property type="entry name" value="P-loop containing nucleoside triphosphate hydrolases"/>
    <property type="match status" value="1"/>
</dbReference>
<evidence type="ECO:0000256" key="5">
    <source>
        <dbReference type="ARBA" id="ARBA00022840"/>
    </source>
</evidence>
<comment type="catalytic activity">
    <reaction evidence="6">
        <text>ATP + H2O = ADP + phosphate + H(+)</text>
        <dbReference type="Rhea" id="RHEA:13065"/>
        <dbReference type="ChEBI" id="CHEBI:15377"/>
        <dbReference type="ChEBI" id="CHEBI:15378"/>
        <dbReference type="ChEBI" id="CHEBI:30616"/>
        <dbReference type="ChEBI" id="CHEBI:43474"/>
        <dbReference type="ChEBI" id="CHEBI:456216"/>
        <dbReference type="EC" id="5.6.2.3"/>
    </reaction>
</comment>
<name>A0ABT1Y628_9FIRM</name>
<dbReference type="InterPro" id="IPR001650">
    <property type="entry name" value="Helicase_C-like"/>
</dbReference>
<keyword evidence="12" id="KW-1185">Reference proteome</keyword>
<dbReference type="InterPro" id="IPR013520">
    <property type="entry name" value="Ribonucl_H"/>
</dbReference>
<feature type="binding site" evidence="7">
    <location>
        <begin position="281"/>
        <end position="288"/>
    </location>
    <ligand>
        <name>ATP</name>
        <dbReference type="ChEBI" id="CHEBI:30616"/>
    </ligand>
</feature>
<dbReference type="CDD" id="cd06127">
    <property type="entry name" value="DEDDh"/>
    <property type="match status" value="1"/>
</dbReference>
<keyword evidence="5 7" id="KW-0067">ATP-binding</keyword>
<dbReference type="Gene3D" id="3.40.50.300">
    <property type="entry name" value="P-loop containing nucleotide triphosphate hydrolases"/>
    <property type="match status" value="2"/>
</dbReference>
<dbReference type="NCBIfam" id="TIGR01407">
    <property type="entry name" value="dinG_rel"/>
    <property type="match status" value="1"/>
</dbReference>
<comment type="function">
    <text evidence="7 8">3'-5' exonuclease.</text>
</comment>
<comment type="caution">
    <text evidence="11">The sequence shown here is derived from an EMBL/GenBank/DDBJ whole genome shotgun (WGS) entry which is preliminary data.</text>
</comment>
<evidence type="ECO:0000256" key="3">
    <source>
        <dbReference type="ARBA" id="ARBA00022741"/>
    </source>
</evidence>
<dbReference type="Gene3D" id="3.30.420.10">
    <property type="entry name" value="Ribonuclease H-like superfamily/Ribonuclease H"/>
    <property type="match status" value="1"/>
</dbReference>
<dbReference type="Pfam" id="PF00929">
    <property type="entry name" value="RNase_T"/>
    <property type="match status" value="1"/>
</dbReference>
<evidence type="ECO:0000256" key="8">
    <source>
        <dbReference type="RuleBase" id="RU364106"/>
    </source>
</evidence>
<dbReference type="RefSeq" id="WP_257913823.1">
    <property type="nucleotide sequence ID" value="NZ_JANPWE010000006.1"/>
</dbReference>
<accession>A0ABT1Y628</accession>
<dbReference type="Pfam" id="PF13307">
    <property type="entry name" value="Helicase_C_2"/>
    <property type="match status" value="1"/>
</dbReference>
<dbReference type="InterPro" id="IPR036397">
    <property type="entry name" value="RNaseH_sf"/>
</dbReference>
<evidence type="ECO:0000259" key="9">
    <source>
        <dbReference type="PROSITE" id="PS51193"/>
    </source>
</evidence>
<dbReference type="EMBL" id="JANPWE010000006">
    <property type="protein sequence ID" value="MCR6546332.1"/>
    <property type="molecule type" value="Genomic_DNA"/>
</dbReference>
<evidence type="ECO:0000256" key="6">
    <source>
        <dbReference type="ARBA" id="ARBA00048954"/>
    </source>
</evidence>
<feature type="short sequence motif" description="DEAH box" evidence="7">
    <location>
        <begin position="459"/>
        <end position="462"/>
    </location>
</feature>
<evidence type="ECO:0000313" key="11">
    <source>
        <dbReference type="EMBL" id="MCR6546332.1"/>
    </source>
</evidence>
<dbReference type="InterPro" id="IPR011545">
    <property type="entry name" value="DEAD/DEAH_box_helicase_dom"/>
</dbReference>
<reference evidence="11 12" key="1">
    <citation type="submission" date="2022-08" db="EMBL/GenBank/DDBJ databases">
        <title>Proteogenomics of the novel Dehalobacterium formicoaceticum strain EZ94 highlights a key role of methyltransferases during anaerobic dichloromethane degradation.</title>
        <authorList>
            <person name="Wasmund K."/>
        </authorList>
    </citation>
    <scope>NUCLEOTIDE SEQUENCE [LARGE SCALE GENOMIC DNA]</scope>
    <source>
        <strain evidence="11 12">EZ94</strain>
    </source>
</reference>
<feature type="domain" description="Helicase ATP-binding" evidence="9">
    <location>
        <begin position="246"/>
        <end position="505"/>
    </location>
</feature>
<dbReference type="SMART" id="SM00487">
    <property type="entry name" value="DEXDc"/>
    <property type="match status" value="1"/>
</dbReference>
<evidence type="ECO:0000256" key="2">
    <source>
        <dbReference type="ARBA" id="ARBA00022722"/>
    </source>
</evidence>
<sequence length="944" mass="106718">MDFVVLDLETTGLDCQKDEIIEIGGVRISHGILCEEFSTLVHPEGRIPEEIVALTGIDDQMVRDMPSFSQVLPQLEDFIAGSVLVGHQISFDLSFMPFHIKESVPSLDTIEMAKILLPYESSFALGDLTTSLAIELQAAHRALGDARATAYLFLHLCESLKSLELIVLESLHFLYEKKNTPLGDLIKEEYARRLRHFPQEKIKSPYFFLPVNNKDFFPGAETPKEINESVRLESQEITDLLQPGGSIDTAIPGFRYRSQQEEMAQGVAARFNQGGCFVVEAGTGTGKSLAYLLPAVLWSVKSGHKVVVSTHTINLQEQLIKKDIPLAKEITGRDFSAAIIKGRGHYLCLRKWEDFFKEPNEELLPLIRRLVLWARDTRTGDIDELSLNKKEMSQWKGLAAGSETCFNTKCRFYRGQCFVSQARKMGEQAQLVIVNHSLLLANAVVGDNILPDYKYLIIDEAHHLEQEAEKQFSLAINYYELLGLLQKLQRGNLTRSGGILQQIMAKINKWTGLDQDTKDELIQVLTEAKEGVELSLASLREFFQMFSDYFGSHWSENETYVQTLRILPQHRNHHHWMGISASGENLSLQLRNLIMLMGKIGEKAQIIETEFGMEIKEIQELKVLMEKMHQVVQSLTILLPGREESYVSWVEYSGQQYFPMIHISPVEVKDQLQSYLFASKSAVILTSATLTVENSFDYFIESIGLSLGDAPLHTLKVPSPFNYQEQVLLGIISDLPQPGAASDFLLIDHVAKALVQLITATRGRTLVLFTSHHQLKQVYEQIYRPLKQEGITIYAHGVTGNRNRILEGFKNNEHSVMLGANSFWEGIDVVGEALSLVVIVKLPFWPPSLPTVSARLDRYKERRLNGFRRYSLPQAIIRFKQGFGRLIRSHSDYGAFCILDKRIIEKNYGKTFLKSLPGMTTVVGTTNELTEAIHQWLNKKGGEL</sequence>
<dbReference type="InterPro" id="IPR045028">
    <property type="entry name" value="DinG/Rad3-like"/>
</dbReference>
<dbReference type="InterPro" id="IPR012337">
    <property type="entry name" value="RNaseH-like_sf"/>
</dbReference>
<dbReference type="PROSITE" id="PS51193">
    <property type="entry name" value="HELICASE_ATP_BIND_2"/>
    <property type="match status" value="1"/>
</dbReference>
<dbReference type="PANTHER" id="PTHR11472:SF34">
    <property type="entry name" value="REGULATOR OF TELOMERE ELONGATION HELICASE 1"/>
    <property type="match status" value="1"/>
</dbReference>
<proteinExistence type="inferred from homology"/>
<dbReference type="HAMAP" id="MF_02206">
    <property type="entry name" value="DinG_exonucl"/>
    <property type="match status" value="1"/>
</dbReference>
<gene>
    <name evidence="7 8" type="primary">dinG</name>
    <name evidence="11" type="ORF">NVS47_12555</name>
</gene>
<comment type="similarity">
    <text evidence="7 8">Belongs to the helicase family. DinG subfamily. Type 2 sub-subfamily.</text>
</comment>
<keyword evidence="3 7" id="KW-0547">Nucleotide-binding</keyword>
<dbReference type="InterPro" id="IPR014001">
    <property type="entry name" value="Helicase_ATP-bd"/>
</dbReference>
<dbReference type="PANTHER" id="PTHR11472">
    <property type="entry name" value="DNA REPAIR DEAD HELICASE RAD3/XP-D SUBFAMILY MEMBER"/>
    <property type="match status" value="1"/>
</dbReference>
<dbReference type="SUPFAM" id="SSF53098">
    <property type="entry name" value="Ribonuclease H-like"/>
    <property type="match status" value="1"/>
</dbReference>
<comment type="cofactor">
    <cofactor evidence="1">
        <name>[4Fe-4S] cluster</name>
        <dbReference type="ChEBI" id="CHEBI:49883"/>
    </cofactor>
</comment>
<dbReference type="EC" id="3.1.-.-" evidence="7 8"/>
<dbReference type="SMART" id="SM00491">
    <property type="entry name" value="HELICc2"/>
    <property type="match status" value="1"/>
</dbReference>
<evidence type="ECO:0000256" key="1">
    <source>
        <dbReference type="ARBA" id="ARBA00001966"/>
    </source>
</evidence>
<keyword evidence="2 7" id="KW-0540">Nuclease</keyword>
<organism evidence="11 12">
    <name type="scientific">Dehalobacterium formicoaceticum</name>
    <dbReference type="NCBI Taxonomy" id="51515"/>
    <lineage>
        <taxon>Bacteria</taxon>
        <taxon>Bacillati</taxon>
        <taxon>Bacillota</taxon>
        <taxon>Clostridia</taxon>
        <taxon>Eubacteriales</taxon>
        <taxon>Peptococcaceae</taxon>
        <taxon>Dehalobacterium</taxon>
    </lineage>
</organism>
<protein>
    <recommendedName>
        <fullName evidence="7 8">3'-5' exonuclease DinG</fullName>
        <ecNumber evidence="7 8">3.1.-.-</ecNumber>
    </recommendedName>
</protein>
<keyword evidence="4 7" id="KW-0378">Hydrolase</keyword>
<dbReference type="InterPro" id="IPR014013">
    <property type="entry name" value="Helic_SF1/SF2_ATP-bd_DinG/Rad3"/>
</dbReference>
<dbReference type="InterPro" id="IPR006555">
    <property type="entry name" value="ATP-dep_Helicase_C"/>
</dbReference>
<evidence type="ECO:0000313" key="12">
    <source>
        <dbReference type="Proteomes" id="UP001524944"/>
    </source>
</evidence>
<evidence type="ECO:0000256" key="7">
    <source>
        <dbReference type="HAMAP-Rule" id="MF_02206"/>
    </source>
</evidence>
<keyword evidence="7 8" id="KW-0269">Exonuclease</keyword>
<dbReference type="GO" id="GO:0004527">
    <property type="term" value="F:exonuclease activity"/>
    <property type="evidence" value="ECO:0007669"/>
    <property type="project" value="UniProtKB-KW"/>
</dbReference>
<dbReference type="Proteomes" id="UP001524944">
    <property type="component" value="Unassembled WGS sequence"/>
</dbReference>